<organism evidence="2 3">
    <name type="scientific">Klebsormidium nitens</name>
    <name type="common">Green alga</name>
    <name type="synonym">Ulothrix nitens</name>
    <dbReference type="NCBI Taxonomy" id="105231"/>
    <lineage>
        <taxon>Eukaryota</taxon>
        <taxon>Viridiplantae</taxon>
        <taxon>Streptophyta</taxon>
        <taxon>Klebsormidiophyceae</taxon>
        <taxon>Klebsormidiales</taxon>
        <taxon>Klebsormidiaceae</taxon>
        <taxon>Klebsormidium</taxon>
    </lineage>
</organism>
<accession>A0A1Y1I095</accession>
<reference evidence="2 3" key="1">
    <citation type="journal article" date="2014" name="Nat. Commun.">
        <title>Klebsormidium flaccidum genome reveals primary factors for plant terrestrial adaptation.</title>
        <authorList>
            <person name="Hori K."/>
            <person name="Maruyama F."/>
            <person name="Fujisawa T."/>
            <person name="Togashi T."/>
            <person name="Yamamoto N."/>
            <person name="Seo M."/>
            <person name="Sato S."/>
            <person name="Yamada T."/>
            <person name="Mori H."/>
            <person name="Tajima N."/>
            <person name="Moriyama T."/>
            <person name="Ikeuchi M."/>
            <person name="Watanabe M."/>
            <person name="Wada H."/>
            <person name="Kobayashi K."/>
            <person name="Saito M."/>
            <person name="Masuda T."/>
            <person name="Sasaki-Sekimoto Y."/>
            <person name="Mashiguchi K."/>
            <person name="Awai K."/>
            <person name="Shimojima M."/>
            <person name="Masuda S."/>
            <person name="Iwai M."/>
            <person name="Nobusawa T."/>
            <person name="Narise T."/>
            <person name="Kondo S."/>
            <person name="Saito H."/>
            <person name="Sato R."/>
            <person name="Murakawa M."/>
            <person name="Ihara Y."/>
            <person name="Oshima-Yamada Y."/>
            <person name="Ohtaka K."/>
            <person name="Satoh M."/>
            <person name="Sonobe K."/>
            <person name="Ishii M."/>
            <person name="Ohtani R."/>
            <person name="Kanamori-Sato M."/>
            <person name="Honoki R."/>
            <person name="Miyazaki D."/>
            <person name="Mochizuki H."/>
            <person name="Umetsu J."/>
            <person name="Higashi K."/>
            <person name="Shibata D."/>
            <person name="Kamiya Y."/>
            <person name="Sato N."/>
            <person name="Nakamura Y."/>
            <person name="Tabata S."/>
            <person name="Ida S."/>
            <person name="Kurokawa K."/>
            <person name="Ohta H."/>
        </authorList>
    </citation>
    <scope>NUCLEOTIDE SEQUENCE [LARGE SCALE GENOMIC DNA]</scope>
    <source>
        <strain evidence="2 3">NIES-2285</strain>
    </source>
</reference>
<keyword evidence="3" id="KW-1185">Reference proteome</keyword>
<dbReference type="EMBL" id="DF237095">
    <property type="protein sequence ID" value="GAQ83392.1"/>
    <property type="molecule type" value="Genomic_DNA"/>
</dbReference>
<feature type="transmembrane region" description="Helical" evidence="1">
    <location>
        <begin position="12"/>
        <end position="35"/>
    </location>
</feature>
<name>A0A1Y1I095_KLENI</name>
<proteinExistence type="predicted"/>
<keyword evidence="1" id="KW-0812">Transmembrane</keyword>
<sequence>MAPSPQEVQKRWRTCAWVVYFFLLSGYLIYCGFLIQKAYGLSKTPLVATSTDIKRTIKLPYIAVCLNEQDFLSDCGQGYDLEGFESVQPSQLNQGATIDLFLGLADSNYPAEFFGTDPTRSPNRRARTPSTYCRNRQSSAGFCGPSCDSVQVLLAENKAAIEENLVERGVGTYKALANQTGLVPIEVTYRQPFSSSEESAFFKPAEISVLTGDQQRINLCNAESAQCAGAGLDVYYLVTDLDFYILRLRLSGPNLGVAIQQEQNPWLSLLSTLGGAWFLIPLVFGMIFVSVESESSERFQLINRRWIKDNLVTPLSALFVKFCRSRVRKPSKQFDDMDLQLRAMEHDGRDEPVKV</sequence>
<evidence type="ECO:0000256" key="1">
    <source>
        <dbReference type="SAM" id="Phobius"/>
    </source>
</evidence>
<keyword evidence="1" id="KW-1133">Transmembrane helix</keyword>
<dbReference type="AlphaFoldDB" id="A0A1Y1I095"/>
<gene>
    <name evidence="2" type="ORF">KFL_001460170</name>
</gene>
<dbReference type="Proteomes" id="UP000054558">
    <property type="component" value="Unassembled WGS sequence"/>
</dbReference>
<evidence type="ECO:0000313" key="3">
    <source>
        <dbReference type="Proteomes" id="UP000054558"/>
    </source>
</evidence>
<keyword evidence="1" id="KW-0472">Membrane</keyword>
<protein>
    <submittedName>
        <fullName evidence="2">Uncharacterized protein</fullName>
    </submittedName>
</protein>
<feature type="transmembrane region" description="Helical" evidence="1">
    <location>
        <begin position="266"/>
        <end position="291"/>
    </location>
</feature>
<evidence type="ECO:0000313" key="2">
    <source>
        <dbReference type="EMBL" id="GAQ83392.1"/>
    </source>
</evidence>